<dbReference type="EMBL" id="CP033897">
    <property type="protein sequence ID" value="AZA11399.1"/>
    <property type="molecule type" value="Genomic_DNA"/>
</dbReference>
<keyword evidence="3" id="KW-1185">Reference proteome</keyword>
<name>A0A3G6J036_9CORY</name>
<evidence type="ECO:0000256" key="1">
    <source>
        <dbReference type="SAM" id="Phobius"/>
    </source>
</evidence>
<feature type="transmembrane region" description="Helical" evidence="1">
    <location>
        <begin position="28"/>
        <end position="46"/>
    </location>
</feature>
<keyword evidence="1" id="KW-1133">Transmembrane helix</keyword>
<dbReference type="KEGG" id="cgk:CGERO_05455"/>
<evidence type="ECO:0000313" key="2">
    <source>
        <dbReference type="EMBL" id="AZA11399.1"/>
    </source>
</evidence>
<keyword evidence="1" id="KW-0472">Membrane</keyword>
<feature type="transmembrane region" description="Helical" evidence="1">
    <location>
        <begin position="5"/>
        <end position="22"/>
    </location>
</feature>
<dbReference type="AlphaFoldDB" id="A0A3G6J036"/>
<accession>A0A3G6J036</accession>
<dbReference type="Proteomes" id="UP000271587">
    <property type="component" value="Chromosome"/>
</dbReference>
<reference evidence="2 3" key="1">
    <citation type="submission" date="2018-11" db="EMBL/GenBank/DDBJ databases">
        <authorList>
            <person name="Kleinhagauer T."/>
            <person name="Glaeser S.P."/>
            <person name="Spergser J."/>
            <person name="Ruckert C."/>
            <person name="Kaempfer P."/>
            <person name="Busse H.-J."/>
        </authorList>
    </citation>
    <scope>NUCLEOTIDE SEQUENCE [LARGE SCALE GENOMIC DNA]</scope>
    <source>
        <strain evidence="2 3">W8</strain>
    </source>
</reference>
<sequence length="57" mass="6758">MSERMLPALWLRIVGLTIFLVFIAFQKIWWLCALVVAFMVLTSIQLRQAYRNRNTSQ</sequence>
<organism evidence="2 3">
    <name type="scientific">Corynebacterium gerontici</name>
    <dbReference type="NCBI Taxonomy" id="2079234"/>
    <lineage>
        <taxon>Bacteria</taxon>
        <taxon>Bacillati</taxon>
        <taxon>Actinomycetota</taxon>
        <taxon>Actinomycetes</taxon>
        <taxon>Mycobacteriales</taxon>
        <taxon>Corynebacteriaceae</taxon>
        <taxon>Corynebacterium</taxon>
    </lineage>
</organism>
<gene>
    <name evidence="2" type="ORF">CGERO_05455</name>
</gene>
<protein>
    <submittedName>
        <fullName evidence="2">Uncharacterized protein</fullName>
    </submittedName>
</protein>
<proteinExistence type="predicted"/>
<keyword evidence="1" id="KW-0812">Transmembrane</keyword>
<evidence type="ECO:0000313" key="3">
    <source>
        <dbReference type="Proteomes" id="UP000271587"/>
    </source>
</evidence>